<keyword evidence="4" id="KW-1185">Reference proteome</keyword>
<evidence type="ECO:0000313" key="4">
    <source>
        <dbReference type="Proteomes" id="UP000596977"/>
    </source>
</evidence>
<dbReference type="Pfam" id="PF09992">
    <property type="entry name" value="NAGPA"/>
    <property type="match status" value="1"/>
</dbReference>
<name>A0A916RB87_9HYPH</name>
<proteinExistence type="predicted"/>
<keyword evidence="1" id="KW-0732">Signal</keyword>
<protein>
    <submittedName>
        <fullName evidence="3">Lipoprotein signal peptide</fullName>
    </submittedName>
</protein>
<sequence length="260" mass="28653">MAMIRIKTGMAGMVLALMVALLPIQSASARECERENFERSDFIVCTVEPGTDDLQLFWRGGNNEPFRHFSELANALAREGRQLVFAINAGMYMTDFTPVGLHIEHGRQLRPLNTRTLDGPPAQVPNFYKQPNGVFYIDETGAGVVSTEAFADLDSEVRFATQSGPMLVIENTLHPAFIEGSSDRTRRSGVGVCADGRVRFALSEGGVNFHDFARLFRDHLECPNALFLDGGRGVGIYHPFIGRNDRSWHGGFGAIFGIAE</sequence>
<dbReference type="Proteomes" id="UP000596977">
    <property type="component" value="Unassembled WGS sequence"/>
</dbReference>
<evidence type="ECO:0000256" key="1">
    <source>
        <dbReference type="SAM" id="SignalP"/>
    </source>
</evidence>
<organism evidence="3 4">
    <name type="scientific">Pelagibacterium lentulum</name>
    <dbReference type="NCBI Taxonomy" id="2029865"/>
    <lineage>
        <taxon>Bacteria</taxon>
        <taxon>Pseudomonadati</taxon>
        <taxon>Pseudomonadota</taxon>
        <taxon>Alphaproteobacteria</taxon>
        <taxon>Hyphomicrobiales</taxon>
        <taxon>Devosiaceae</taxon>
        <taxon>Pelagibacterium</taxon>
    </lineage>
</organism>
<keyword evidence="3" id="KW-0449">Lipoprotein</keyword>
<dbReference type="EMBL" id="BMKB01000002">
    <property type="protein sequence ID" value="GGA46949.1"/>
    <property type="molecule type" value="Genomic_DNA"/>
</dbReference>
<feature type="chain" id="PRO_5036941656" evidence="1">
    <location>
        <begin position="30"/>
        <end position="260"/>
    </location>
</feature>
<feature type="domain" description="Phosphodiester glycosidase" evidence="2">
    <location>
        <begin position="83"/>
        <end position="237"/>
    </location>
</feature>
<accession>A0A916RB87</accession>
<gene>
    <name evidence="3" type="ORF">GCM10011499_15910</name>
</gene>
<dbReference type="AlphaFoldDB" id="A0A916RB87"/>
<evidence type="ECO:0000313" key="3">
    <source>
        <dbReference type="EMBL" id="GGA46949.1"/>
    </source>
</evidence>
<evidence type="ECO:0000259" key="2">
    <source>
        <dbReference type="Pfam" id="PF09992"/>
    </source>
</evidence>
<dbReference type="InterPro" id="IPR018711">
    <property type="entry name" value="NAGPA"/>
</dbReference>
<comment type="caution">
    <text evidence="3">The sequence shown here is derived from an EMBL/GenBank/DDBJ whole genome shotgun (WGS) entry which is preliminary data.</text>
</comment>
<feature type="signal peptide" evidence="1">
    <location>
        <begin position="1"/>
        <end position="29"/>
    </location>
</feature>
<reference evidence="3 4" key="1">
    <citation type="journal article" date="2014" name="Int. J. Syst. Evol. Microbiol.">
        <title>Complete genome sequence of Corynebacterium casei LMG S-19264T (=DSM 44701T), isolated from a smear-ripened cheese.</title>
        <authorList>
            <consortium name="US DOE Joint Genome Institute (JGI-PGF)"/>
            <person name="Walter F."/>
            <person name="Albersmeier A."/>
            <person name="Kalinowski J."/>
            <person name="Ruckert C."/>
        </authorList>
    </citation>
    <scope>NUCLEOTIDE SEQUENCE [LARGE SCALE GENOMIC DNA]</scope>
    <source>
        <strain evidence="3 4">CGMCC 1.15896</strain>
    </source>
</reference>